<name>A0A6A6YSK0_9PEZI</name>
<feature type="compositionally biased region" description="Polar residues" evidence="1">
    <location>
        <begin position="369"/>
        <end position="395"/>
    </location>
</feature>
<dbReference type="EMBL" id="MU003698">
    <property type="protein sequence ID" value="KAF2811528.1"/>
    <property type="molecule type" value="Genomic_DNA"/>
</dbReference>
<proteinExistence type="predicted"/>
<feature type="region of interest" description="Disordered" evidence="1">
    <location>
        <begin position="322"/>
        <end position="395"/>
    </location>
</feature>
<feature type="compositionally biased region" description="Polar residues" evidence="1">
    <location>
        <begin position="322"/>
        <end position="351"/>
    </location>
</feature>
<dbReference type="GeneID" id="54468157"/>
<protein>
    <submittedName>
        <fullName evidence="2 4">Uncharacterized protein</fullName>
    </submittedName>
</protein>
<evidence type="ECO:0000313" key="4">
    <source>
        <dbReference type="RefSeq" id="XP_033578492.1"/>
    </source>
</evidence>
<feature type="compositionally biased region" description="Acidic residues" evidence="1">
    <location>
        <begin position="158"/>
        <end position="168"/>
    </location>
</feature>
<keyword evidence="3" id="KW-1185">Reference proteome</keyword>
<dbReference type="RefSeq" id="XP_033578492.1">
    <property type="nucleotide sequence ID" value="XM_033727264.1"/>
</dbReference>
<evidence type="ECO:0000256" key="1">
    <source>
        <dbReference type="SAM" id="MobiDB-lite"/>
    </source>
</evidence>
<feature type="compositionally biased region" description="Low complexity" evidence="1">
    <location>
        <begin position="352"/>
        <end position="366"/>
    </location>
</feature>
<dbReference type="OrthoDB" id="3796518at2759"/>
<reference evidence="4" key="2">
    <citation type="submission" date="2020-04" db="EMBL/GenBank/DDBJ databases">
        <authorList>
            <consortium name="NCBI Genome Project"/>
        </authorList>
    </citation>
    <scope>NUCLEOTIDE SEQUENCE</scope>
    <source>
        <strain evidence="4">CBS 304.34</strain>
    </source>
</reference>
<gene>
    <name evidence="2 4" type="ORF">BDZ99DRAFT_559596</name>
</gene>
<feature type="compositionally biased region" description="Basic and acidic residues" evidence="1">
    <location>
        <begin position="142"/>
        <end position="157"/>
    </location>
</feature>
<feature type="region of interest" description="Disordered" evidence="1">
    <location>
        <begin position="142"/>
        <end position="168"/>
    </location>
</feature>
<sequence>MKTASLVAPTDLGYGSNCHIEGPTSQIERNEEPYLDKDGDDDVKQLQDNDIESVTSDLFDIHSEQSEETAAVENQDRAHLARVLADDQEMGPLCSAAIAKLIEPDDDEDASNMRNQIEQKNIRAAYLNDWMATVPHHKTDMTIDQQSRDQEHDHEYSSSEDGDSEIEREEAELPHLTEMEKFFRNSRPFQTLLNEVRKLLLLQSLKHVFQSIPKDRIWLSRQQNQSLVNQTKTFIEDFTQLEWCWWPLGRRMKFLQEDETRLFWQCFCGARIWKEISLEEAELINGILPNLDKNPPGPHRCNVKRDSISLGNWLARIIRKPPTSSASQRYTPPNNAISSTTTGEALQSTSAGQSDTGQDQCQQQGTVFEGQQSTGASVHSATTSESSKGLHQSGSLETARTYRAILNTHMILGHQKQRTPQYLATSSPCISMPATIRVVGRSVMIACHI</sequence>
<dbReference type="AlphaFoldDB" id="A0A6A6YSK0"/>
<reference evidence="2 4" key="1">
    <citation type="journal article" date="2020" name="Stud. Mycol.">
        <title>101 Dothideomycetes genomes: a test case for predicting lifestyles and emergence of pathogens.</title>
        <authorList>
            <person name="Haridas S."/>
            <person name="Albert R."/>
            <person name="Binder M."/>
            <person name="Bloem J."/>
            <person name="Labutti K."/>
            <person name="Salamov A."/>
            <person name="Andreopoulos B."/>
            <person name="Baker S."/>
            <person name="Barry K."/>
            <person name="Bills G."/>
            <person name="Bluhm B."/>
            <person name="Cannon C."/>
            <person name="Castanera R."/>
            <person name="Culley D."/>
            <person name="Daum C."/>
            <person name="Ezra D."/>
            <person name="Gonzalez J."/>
            <person name="Henrissat B."/>
            <person name="Kuo A."/>
            <person name="Liang C."/>
            <person name="Lipzen A."/>
            <person name="Lutzoni F."/>
            <person name="Magnuson J."/>
            <person name="Mondo S."/>
            <person name="Nolan M."/>
            <person name="Ohm R."/>
            <person name="Pangilinan J."/>
            <person name="Park H.-J."/>
            <person name="Ramirez L."/>
            <person name="Alfaro M."/>
            <person name="Sun H."/>
            <person name="Tritt A."/>
            <person name="Yoshinaga Y."/>
            <person name="Zwiers L.-H."/>
            <person name="Turgeon B."/>
            <person name="Goodwin S."/>
            <person name="Spatafora J."/>
            <person name="Crous P."/>
            <person name="Grigoriev I."/>
        </authorList>
    </citation>
    <scope>NUCLEOTIDE SEQUENCE</scope>
    <source>
        <strain evidence="2 4">CBS 304.34</strain>
    </source>
</reference>
<organism evidence="2">
    <name type="scientific">Mytilinidion resinicola</name>
    <dbReference type="NCBI Taxonomy" id="574789"/>
    <lineage>
        <taxon>Eukaryota</taxon>
        <taxon>Fungi</taxon>
        <taxon>Dikarya</taxon>
        <taxon>Ascomycota</taxon>
        <taxon>Pezizomycotina</taxon>
        <taxon>Dothideomycetes</taxon>
        <taxon>Pleosporomycetidae</taxon>
        <taxon>Mytilinidiales</taxon>
        <taxon>Mytilinidiaceae</taxon>
        <taxon>Mytilinidion</taxon>
    </lineage>
</organism>
<evidence type="ECO:0000313" key="2">
    <source>
        <dbReference type="EMBL" id="KAF2811528.1"/>
    </source>
</evidence>
<dbReference type="Proteomes" id="UP000504636">
    <property type="component" value="Unplaced"/>
</dbReference>
<reference evidence="4" key="3">
    <citation type="submission" date="2025-04" db="UniProtKB">
        <authorList>
            <consortium name="RefSeq"/>
        </authorList>
    </citation>
    <scope>IDENTIFICATION</scope>
    <source>
        <strain evidence="4">CBS 304.34</strain>
    </source>
</reference>
<evidence type="ECO:0000313" key="3">
    <source>
        <dbReference type="Proteomes" id="UP000504636"/>
    </source>
</evidence>
<accession>A0A6A6YSK0</accession>